<dbReference type="Proteomes" id="UP000500857">
    <property type="component" value="Chromosome"/>
</dbReference>
<organism evidence="2 3">
    <name type="scientific">Oxynema aestuarii AP17</name>
    <dbReference type="NCBI Taxonomy" id="2064643"/>
    <lineage>
        <taxon>Bacteria</taxon>
        <taxon>Bacillati</taxon>
        <taxon>Cyanobacteriota</taxon>
        <taxon>Cyanophyceae</taxon>
        <taxon>Oscillatoriophycideae</taxon>
        <taxon>Oscillatoriales</taxon>
        <taxon>Oscillatoriaceae</taxon>
        <taxon>Oxynema</taxon>
        <taxon>Oxynema aestuarii</taxon>
    </lineage>
</organism>
<dbReference type="KEGG" id="oxy:HCG48_02500"/>
<dbReference type="RefSeq" id="WP_168567753.1">
    <property type="nucleotide sequence ID" value="NZ_CP051167.1"/>
</dbReference>
<accession>A0A6H1TTQ3</accession>
<dbReference type="EMBL" id="CP051167">
    <property type="protein sequence ID" value="QIZ69596.1"/>
    <property type="molecule type" value="Genomic_DNA"/>
</dbReference>
<keyword evidence="3" id="KW-1185">Reference proteome</keyword>
<feature type="chain" id="PRO_5026353207" description="Lipoprotein" evidence="1">
    <location>
        <begin position="22"/>
        <end position="165"/>
    </location>
</feature>
<reference evidence="2 3" key="1">
    <citation type="submission" date="2020-04" db="EMBL/GenBank/DDBJ databases">
        <authorList>
            <person name="Basu S."/>
            <person name="Maruthanayagam V."/>
            <person name="Chakraborty S."/>
            <person name="Pramanik A."/>
            <person name="Mukherjee J."/>
            <person name="Brink B."/>
        </authorList>
    </citation>
    <scope>NUCLEOTIDE SEQUENCE [LARGE SCALE GENOMIC DNA]</scope>
    <source>
        <strain evidence="2 3">AP17</strain>
    </source>
</reference>
<keyword evidence="1" id="KW-0732">Signal</keyword>
<gene>
    <name evidence="2" type="ORF">HCG48_02500</name>
</gene>
<name>A0A6H1TTQ3_9CYAN</name>
<evidence type="ECO:0000256" key="1">
    <source>
        <dbReference type="SAM" id="SignalP"/>
    </source>
</evidence>
<evidence type="ECO:0008006" key="4">
    <source>
        <dbReference type="Google" id="ProtNLM"/>
    </source>
</evidence>
<dbReference type="AlphaFoldDB" id="A0A6H1TTQ3"/>
<sequence length="165" mass="18667">MKFSKTLSVLFASLICLVAIACKNPQREALGNQLFLQIETLSKNFQSSPNILSLKDVTDFDWDEVYVFNPYTTHEEIESQLGFKWSDGDRIDLGSRDDINLLVFVKDNRVVQYLEVPRGRGDFILSSDNVGGLTPQQANFEVRPQGQQANWIDLVLVDSLSPTRP</sequence>
<protein>
    <recommendedName>
        <fullName evidence="4">Lipoprotein</fullName>
    </recommendedName>
</protein>
<feature type="signal peptide" evidence="1">
    <location>
        <begin position="1"/>
        <end position="21"/>
    </location>
</feature>
<proteinExistence type="predicted"/>
<dbReference type="PROSITE" id="PS51257">
    <property type="entry name" value="PROKAR_LIPOPROTEIN"/>
    <property type="match status" value="1"/>
</dbReference>
<evidence type="ECO:0000313" key="2">
    <source>
        <dbReference type="EMBL" id="QIZ69596.1"/>
    </source>
</evidence>
<evidence type="ECO:0000313" key="3">
    <source>
        <dbReference type="Proteomes" id="UP000500857"/>
    </source>
</evidence>